<keyword evidence="1" id="KW-0175">Coiled coil</keyword>
<keyword evidence="4" id="KW-0732">Signal</keyword>
<reference evidence="5 6" key="1">
    <citation type="submission" date="2017-08" db="EMBL/GenBank/DDBJ databases">
        <title>Whole genome sequences of 6 clinical strains closest to Corynebacterium imitans.</title>
        <authorList>
            <person name="Bernier A.-M."/>
            <person name="Burdz T."/>
            <person name="Bernard K."/>
        </authorList>
    </citation>
    <scope>NUCLEOTIDE SEQUENCE [LARGE SCALE GENOMIC DNA]</scope>
    <source>
        <strain evidence="5 6">NML93-0607</strain>
    </source>
</reference>
<evidence type="ECO:0000313" key="5">
    <source>
        <dbReference type="EMBL" id="PAT05287.1"/>
    </source>
</evidence>
<evidence type="ECO:0000256" key="3">
    <source>
        <dbReference type="SAM" id="Phobius"/>
    </source>
</evidence>
<evidence type="ECO:0000256" key="2">
    <source>
        <dbReference type="SAM" id="MobiDB-lite"/>
    </source>
</evidence>
<feature type="transmembrane region" description="Helical" evidence="3">
    <location>
        <begin position="345"/>
        <end position="363"/>
    </location>
</feature>
<evidence type="ECO:0000313" key="6">
    <source>
        <dbReference type="Proteomes" id="UP000218281"/>
    </source>
</evidence>
<keyword evidence="3" id="KW-0812">Transmembrane</keyword>
<proteinExistence type="predicted"/>
<dbReference type="Proteomes" id="UP000218281">
    <property type="component" value="Unassembled WGS sequence"/>
</dbReference>
<feature type="coiled-coil region" evidence="1">
    <location>
        <begin position="37"/>
        <end position="101"/>
    </location>
</feature>
<dbReference type="EMBL" id="NSGO01000010">
    <property type="protein sequence ID" value="PAT05287.1"/>
    <property type="molecule type" value="Genomic_DNA"/>
</dbReference>
<evidence type="ECO:0008006" key="7">
    <source>
        <dbReference type="Google" id="ProtNLM"/>
    </source>
</evidence>
<protein>
    <recommendedName>
        <fullName evidence="7">Gram-positive cocci surface proteins LPxTG domain-containing protein</fullName>
    </recommendedName>
</protein>
<feature type="signal peptide" evidence="4">
    <location>
        <begin position="1"/>
        <end position="22"/>
    </location>
</feature>
<feature type="compositionally biased region" description="Low complexity" evidence="2">
    <location>
        <begin position="246"/>
        <end position="328"/>
    </location>
</feature>
<feature type="compositionally biased region" description="Low complexity" evidence="2">
    <location>
        <begin position="203"/>
        <end position="212"/>
    </location>
</feature>
<evidence type="ECO:0000256" key="4">
    <source>
        <dbReference type="SAM" id="SignalP"/>
    </source>
</evidence>
<sequence length="367" mass="38397">MRTTAAIAAGTIVLAAAPFASAEEPLEQLLIDVTASHNSHSETLEAQQEDIDAAKESGDDEALVEAQDVYRATLKEWRTDLIDAADDLRELRAHAEQEAEESGTPLSKEDKKAFTEAADAIKEDRQTVRELRTEVLGDDEAVCLPGLVAGDTGLGGLLGTTAMDAVERSEQGDKRIAFDCAPESTHATTEVKRAEEPTTVTGSTEASTSVSPEPEEPEATEATGEPNVRYRANVLADSDEEDDETTSSSTSSESSTTSTSATETSSTTSSPAETTTGTASSTTSSSSSASESTSATAILHNRTTSASSSTKSSTTTRTTSSTRSSSTTTEEDEREGDLAETGTPMLNLIVLALLLTAGGVFLVRRPA</sequence>
<gene>
    <name evidence="5" type="ORF">CKJ81_10550</name>
</gene>
<name>A0ABX4H7T2_9CORY</name>
<keyword evidence="3" id="KW-1133">Transmembrane helix</keyword>
<comment type="caution">
    <text evidence="5">The sequence shown here is derived from an EMBL/GenBank/DDBJ whole genome shotgun (WGS) entry which is preliminary data.</text>
</comment>
<keyword evidence="6" id="KW-1185">Reference proteome</keyword>
<accession>A0ABX4H7T2</accession>
<organism evidence="5 6">
    <name type="scientific">Corynebacterium hadale</name>
    <dbReference type="NCBI Taxonomy" id="2026255"/>
    <lineage>
        <taxon>Bacteria</taxon>
        <taxon>Bacillati</taxon>
        <taxon>Actinomycetota</taxon>
        <taxon>Actinomycetes</taxon>
        <taxon>Mycobacteriales</taxon>
        <taxon>Corynebacteriaceae</taxon>
        <taxon>Corynebacterium</taxon>
    </lineage>
</organism>
<evidence type="ECO:0000256" key="1">
    <source>
        <dbReference type="SAM" id="Coils"/>
    </source>
</evidence>
<feature type="region of interest" description="Disordered" evidence="2">
    <location>
        <begin position="179"/>
        <end position="340"/>
    </location>
</feature>
<keyword evidence="3" id="KW-0472">Membrane</keyword>
<feature type="chain" id="PRO_5046326097" description="Gram-positive cocci surface proteins LPxTG domain-containing protein" evidence="4">
    <location>
        <begin position="23"/>
        <end position="367"/>
    </location>
</feature>
<dbReference type="RefSeq" id="WP_095536322.1">
    <property type="nucleotide sequence ID" value="NZ_NSGO01000010.1"/>
</dbReference>